<reference evidence="1 2" key="1">
    <citation type="journal article" date="2016" name="Nat. Commun.">
        <title>Ectomycorrhizal ecology is imprinted in the genome of the dominant symbiotic fungus Cenococcum geophilum.</title>
        <authorList>
            <consortium name="DOE Joint Genome Institute"/>
            <person name="Peter M."/>
            <person name="Kohler A."/>
            <person name="Ohm R.A."/>
            <person name="Kuo A."/>
            <person name="Krutzmann J."/>
            <person name="Morin E."/>
            <person name="Arend M."/>
            <person name="Barry K.W."/>
            <person name="Binder M."/>
            <person name="Choi C."/>
            <person name="Clum A."/>
            <person name="Copeland A."/>
            <person name="Grisel N."/>
            <person name="Haridas S."/>
            <person name="Kipfer T."/>
            <person name="LaButti K."/>
            <person name="Lindquist E."/>
            <person name="Lipzen A."/>
            <person name="Maire R."/>
            <person name="Meier B."/>
            <person name="Mihaltcheva S."/>
            <person name="Molinier V."/>
            <person name="Murat C."/>
            <person name="Poggeler S."/>
            <person name="Quandt C.A."/>
            <person name="Sperisen C."/>
            <person name="Tritt A."/>
            <person name="Tisserant E."/>
            <person name="Crous P.W."/>
            <person name="Henrissat B."/>
            <person name="Nehls U."/>
            <person name="Egli S."/>
            <person name="Spatafora J.W."/>
            <person name="Grigoriev I.V."/>
            <person name="Martin F.M."/>
        </authorList>
    </citation>
    <scope>NUCLEOTIDE SEQUENCE [LARGE SCALE GENOMIC DNA]</scope>
    <source>
        <strain evidence="1 2">CBS 459.81</strain>
    </source>
</reference>
<organism evidence="1 2">
    <name type="scientific">Lepidopterella palustris CBS 459.81</name>
    <dbReference type="NCBI Taxonomy" id="1314670"/>
    <lineage>
        <taxon>Eukaryota</taxon>
        <taxon>Fungi</taxon>
        <taxon>Dikarya</taxon>
        <taxon>Ascomycota</taxon>
        <taxon>Pezizomycotina</taxon>
        <taxon>Dothideomycetes</taxon>
        <taxon>Pleosporomycetidae</taxon>
        <taxon>Mytilinidiales</taxon>
        <taxon>Argynnaceae</taxon>
        <taxon>Lepidopterella</taxon>
    </lineage>
</organism>
<keyword evidence="2" id="KW-1185">Reference proteome</keyword>
<gene>
    <name evidence="1" type="ORF">K432DRAFT_468048</name>
</gene>
<name>A0A8E2J9Y0_9PEZI</name>
<evidence type="ECO:0000313" key="2">
    <source>
        <dbReference type="Proteomes" id="UP000250266"/>
    </source>
</evidence>
<dbReference type="EMBL" id="KV745402">
    <property type="protein sequence ID" value="OCK74864.1"/>
    <property type="molecule type" value="Genomic_DNA"/>
</dbReference>
<sequence length="105" mass="11703">MQLTYFLQSHLALSLLPILQRHPTRDSSSSRSFTAVAHPLLRSQRSRRSTQTSAWRISTLVPNLLKPYSCTSWSVAYNMGQFGAVSGTTSEPWINTTHPGAVKTK</sequence>
<dbReference type="AlphaFoldDB" id="A0A8E2J9Y0"/>
<protein>
    <submittedName>
        <fullName evidence="1">Uncharacterized protein</fullName>
    </submittedName>
</protein>
<proteinExistence type="predicted"/>
<dbReference type="Proteomes" id="UP000250266">
    <property type="component" value="Unassembled WGS sequence"/>
</dbReference>
<accession>A0A8E2J9Y0</accession>
<evidence type="ECO:0000313" key="1">
    <source>
        <dbReference type="EMBL" id="OCK74864.1"/>
    </source>
</evidence>